<dbReference type="PROSITE" id="PS51293">
    <property type="entry name" value="SANT"/>
    <property type="match status" value="1"/>
</dbReference>
<reference evidence="8 9" key="1">
    <citation type="submission" date="2024-01" db="EMBL/GenBank/DDBJ databases">
        <title>Genome assemblies of Stephania.</title>
        <authorList>
            <person name="Yang L."/>
        </authorList>
    </citation>
    <scope>NUCLEOTIDE SEQUENCE [LARGE SCALE GENOMIC DNA]</scope>
    <source>
        <strain evidence="8">JXDWG</strain>
        <tissue evidence="8">Leaf</tissue>
    </source>
</reference>
<dbReference type="GO" id="GO:0003677">
    <property type="term" value="F:DNA binding"/>
    <property type="evidence" value="ECO:0007669"/>
    <property type="project" value="UniProtKB-KW"/>
</dbReference>
<keyword evidence="9" id="KW-1185">Reference proteome</keyword>
<dbReference type="InterPro" id="IPR017884">
    <property type="entry name" value="SANT_dom"/>
</dbReference>
<evidence type="ECO:0000256" key="1">
    <source>
        <dbReference type="ARBA" id="ARBA00023015"/>
    </source>
</evidence>
<feature type="domain" description="SANT" evidence="7">
    <location>
        <begin position="286"/>
        <end position="337"/>
    </location>
</feature>
<feature type="domain" description="Myb-like" evidence="5">
    <location>
        <begin position="291"/>
        <end position="333"/>
    </location>
</feature>
<gene>
    <name evidence="8" type="ORF">Scep_018238</name>
</gene>
<evidence type="ECO:0000256" key="4">
    <source>
        <dbReference type="ARBA" id="ARBA00023242"/>
    </source>
</evidence>
<comment type="caution">
    <text evidence="8">The sequence shown here is derived from an EMBL/GenBank/DDBJ whole genome shotgun (WGS) entry which is preliminary data.</text>
</comment>
<dbReference type="GO" id="GO:0005634">
    <property type="term" value="C:nucleus"/>
    <property type="evidence" value="ECO:0007669"/>
    <property type="project" value="UniProtKB-ARBA"/>
</dbReference>
<evidence type="ECO:0008006" key="10">
    <source>
        <dbReference type="Google" id="ProtNLM"/>
    </source>
</evidence>
<dbReference type="SUPFAM" id="SSF46689">
    <property type="entry name" value="Homeodomain-like"/>
    <property type="match status" value="2"/>
</dbReference>
<dbReference type="PANTHER" id="PTHR12802:SF140">
    <property type="entry name" value="SWI_SNF COMPLEX SUBUNIT SWI3A"/>
    <property type="match status" value="1"/>
</dbReference>
<dbReference type="InterPro" id="IPR009057">
    <property type="entry name" value="Homeodomain-like_sf"/>
</dbReference>
<evidence type="ECO:0000259" key="6">
    <source>
        <dbReference type="PROSITE" id="PS50934"/>
    </source>
</evidence>
<dbReference type="InterPro" id="IPR036388">
    <property type="entry name" value="WH-like_DNA-bd_sf"/>
</dbReference>
<dbReference type="CDD" id="cd00167">
    <property type="entry name" value="SANT"/>
    <property type="match status" value="1"/>
</dbReference>
<evidence type="ECO:0000256" key="3">
    <source>
        <dbReference type="ARBA" id="ARBA00023163"/>
    </source>
</evidence>
<keyword evidence="3" id="KW-0804">Transcription</keyword>
<evidence type="ECO:0000256" key="2">
    <source>
        <dbReference type="ARBA" id="ARBA00023125"/>
    </source>
</evidence>
<dbReference type="InterPro" id="IPR001005">
    <property type="entry name" value="SANT/Myb"/>
</dbReference>
<sequence length="603" mass="67087">MENNNNKITEDANSKSLFPANEPDRELYSIPANSGWFSWDAIHEIERNSLKDFFDGSSVSRTPKIYKEYRDFIICKYREDPSRRLSFTEVRKSLIGDVTFVYEVFVFLENWGLINFGVSSASRRSSYSLLFFDGEDERGGKVRFEEGAPNGVRVLLGPYSSKVVSSSDVGDAVESAFKLPPLASYSDVFGDLMRFRGSVCGNCGEECSSVSEKVFLIIVYDDSGIRRICRFKQEILLTVSPRDESANTDQESTVMCLKCCKIGSSGETNGGDDYKFKDCKDRSDNQGADFWSEAETLLLLESVSRHGDDWDLVAQNVQTKNKFDCIARLIQLPFGEPLLAELMANSIKESVNDRHSISGTDNNEQVQCTPVESPKILKKETENGDLIGEMEQVDDEYSENPPLKRRCVASVKEAGGSLMKQAAILATAVSPNIAATAAEAALTALRDDIQFGMEEVFVGEMHNDTALLECYSSNDEPGSLVAHKTSEDKPAKPSVSLAFQIRAAAATALGAAAAHAKILADQEEREIEHLVATVIETQLRKLHSKIKHFEELELIMEREYSLIQEIKESVVTERINTLQHFMKAGISRWKDNTAVRSFTSSVS</sequence>
<proteinExistence type="predicted"/>
<dbReference type="InterPro" id="IPR032451">
    <property type="entry name" value="SMARCC_C"/>
</dbReference>
<dbReference type="Pfam" id="PF16495">
    <property type="entry name" value="SWIRM-assoc_1"/>
    <property type="match status" value="1"/>
</dbReference>
<dbReference type="FunFam" id="1.10.10.10:FF:000020">
    <property type="entry name" value="SWI/SNF complex subunit SMARCC2 isoform c"/>
    <property type="match status" value="1"/>
</dbReference>
<name>A0AAP0NWE0_9MAGN</name>
<accession>A0AAP0NWE0</accession>
<evidence type="ECO:0000313" key="9">
    <source>
        <dbReference type="Proteomes" id="UP001419268"/>
    </source>
</evidence>
<dbReference type="Gene3D" id="1.10.10.10">
    <property type="entry name" value="Winged helix-like DNA-binding domain superfamily/Winged helix DNA-binding domain"/>
    <property type="match status" value="1"/>
</dbReference>
<dbReference type="Gene3D" id="1.10.10.60">
    <property type="entry name" value="Homeodomain-like"/>
    <property type="match status" value="1"/>
</dbReference>
<keyword evidence="2" id="KW-0238">DNA-binding</keyword>
<dbReference type="PANTHER" id="PTHR12802">
    <property type="entry name" value="SWI/SNF COMPLEX-RELATED"/>
    <property type="match status" value="1"/>
</dbReference>
<evidence type="ECO:0000313" key="8">
    <source>
        <dbReference type="EMBL" id="KAK9120145.1"/>
    </source>
</evidence>
<dbReference type="Pfam" id="PF00249">
    <property type="entry name" value="Myb_DNA-binding"/>
    <property type="match status" value="1"/>
</dbReference>
<feature type="domain" description="SWIRM" evidence="6">
    <location>
        <begin position="28"/>
        <end position="125"/>
    </location>
</feature>
<dbReference type="EMBL" id="JBBNAG010000007">
    <property type="protein sequence ID" value="KAK9120145.1"/>
    <property type="molecule type" value="Genomic_DNA"/>
</dbReference>
<evidence type="ECO:0000259" key="5">
    <source>
        <dbReference type="PROSITE" id="PS50090"/>
    </source>
</evidence>
<dbReference type="AlphaFoldDB" id="A0AAP0NWE0"/>
<evidence type="ECO:0000259" key="7">
    <source>
        <dbReference type="PROSITE" id="PS51293"/>
    </source>
</evidence>
<dbReference type="PROSITE" id="PS50934">
    <property type="entry name" value="SWIRM"/>
    <property type="match status" value="1"/>
</dbReference>
<dbReference type="SMART" id="SM00717">
    <property type="entry name" value="SANT"/>
    <property type="match status" value="1"/>
</dbReference>
<organism evidence="8 9">
    <name type="scientific">Stephania cephalantha</name>
    <dbReference type="NCBI Taxonomy" id="152367"/>
    <lineage>
        <taxon>Eukaryota</taxon>
        <taxon>Viridiplantae</taxon>
        <taxon>Streptophyta</taxon>
        <taxon>Embryophyta</taxon>
        <taxon>Tracheophyta</taxon>
        <taxon>Spermatophyta</taxon>
        <taxon>Magnoliopsida</taxon>
        <taxon>Ranunculales</taxon>
        <taxon>Menispermaceae</taxon>
        <taxon>Menispermoideae</taxon>
        <taxon>Cissampelideae</taxon>
        <taxon>Stephania</taxon>
    </lineage>
</organism>
<dbReference type="PROSITE" id="PS50090">
    <property type="entry name" value="MYB_LIKE"/>
    <property type="match status" value="1"/>
</dbReference>
<keyword evidence="1" id="KW-0805">Transcription regulation</keyword>
<dbReference type="InterPro" id="IPR007526">
    <property type="entry name" value="SWIRM"/>
</dbReference>
<dbReference type="Proteomes" id="UP001419268">
    <property type="component" value="Unassembled WGS sequence"/>
</dbReference>
<keyword evidence="4" id="KW-0539">Nucleus</keyword>
<protein>
    <recommendedName>
        <fullName evidence="10">SWI/SNF complex subunit SWI3A</fullName>
    </recommendedName>
</protein>
<dbReference type="Pfam" id="PF04433">
    <property type="entry name" value="SWIRM"/>
    <property type="match status" value="1"/>
</dbReference>